<dbReference type="Pfam" id="PF00069">
    <property type="entry name" value="Pkinase"/>
    <property type="match status" value="1"/>
</dbReference>
<keyword evidence="9" id="KW-0812">Transmembrane</keyword>
<dbReference type="PANTHER" id="PTHR43289">
    <property type="entry name" value="MITOGEN-ACTIVATED PROTEIN KINASE KINASE KINASE 20-RELATED"/>
    <property type="match status" value="1"/>
</dbReference>
<comment type="catalytic activity">
    <reaction evidence="7">
        <text>L-threonyl-[protein] + ATP = O-phospho-L-threonyl-[protein] + ADP + H(+)</text>
        <dbReference type="Rhea" id="RHEA:46608"/>
        <dbReference type="Rhea" id="RHEA-COMP:11060"/>
        <dbReference type="Rhea" id="RHEA-COMP:11605"/>
        <dbReference type="ChEBI" id="CHEBI:15378"/>
        <dbReference type="ChEBI" id="CHEBI:30013"/>
        <dbReference type="ChEBI" id="CHEBI:30616"/>
        <dbReference type="ChEBI" id="CHEBI:61977"/>
        <dbReference type="ChEBI" id="CHEBI:456216"/>
        <dbReference type="EC" id="2.7.11.1"/>
    </reaction>
</comment>
<keyword evidence="4" id="KW-0547">Nucleotide-binding</keyword>
<dbReference type="SUPFAM" id="SSF56112">
    <property type="entry name" value="Protein kinase-like (PK-like)"/>
    <property type="match status" value="1"/>
</dbReference>
<dbReference type="PROSITE" id="PS00108">
    <property type="entry name" value="PROTEIN_KINASE_ST"/>
    <property type="match status" value="1"/>
</dbReference>
<keyword evidence="6" id="KW-0067">ATP-binding</keyword>
<dbReference type="KEGG" id="mmag:MMAD_44250"/>
<keyword evidence="9" id="KW-1133">Transmembrane helix</keyword>
<accession>A0A7I7XLN9</accession>
<evidence type="ECO:0000256" key="4">
    <source>
        <dbReference type="ARBA" id="ARBA00022741"/>
    </source>
</evidence>
<dbReference type="Gene3D" id="1.10.510.10">
    <property type="entry name" value="Transferase(Phosphotransferase) domain 1"/>
    <property type="match status" value="1"/>
</dbReference>
<evidence type="ECO:0000256" key="9">
    <source>
        <dbReference type="SAM" id="Phobius"/>
    </source>
</evidence>
<dbReference type="GO" id="GO:0004674">
    <property type="term" value="F:protein serine/threonine kinase activity"/>
    <property type="evidence" value="ECO:0007669"/>
    <property type="project" value="UniProtKB-KW"/>
</dbReference>
<dbReference type="GO" id="GO:0080090">
    <property type="term" value="P:regulation of primary metabolic process"/>
    <property type="evidence" value="ECO:0007669"/>
    <property type="project" value="UniProtKB-ARBA"/>
</dbReference>
<keyword evidence="3" id="KW-0808">Transferase</keyword>
<reference evidence="11 12" key="1">
    <citation type="journal article" date="2019" name="Emerg. Microbes Infect.">
        <title>Comprehensive subspecies identification of 175 nontuberculous mycobacteria species based on 7547 genomic profiles.</title>
        <authorList>
            <person name="Matsumoto Y."/>
            <person name="Kinjo T."/>
            <person name="Motooka D."/>
            <person name="Nabeya D."/>
            <person name="Jung N."/>
            <person name="Uechi K."/>
            <person name="Horii T."/>
            <person name="Iida T."/>
            <person name="Fujita J."/>
            <person name="Nakamura S."/>
        </authorList>
    </citation>
    <scope>NUCLEOTIDE SEQUENCE [LARGE SCALE GENOMIC DNA]</scope>
    <source>
        <strain evidence="11 12">JCM 13574</strain>
    </source>
</reference>
<comment type="catalytic activity">
    <reaction evidence="8">
        <text>L-seryl-[protein] + ATP = O-phospho-L-seryl-[protein] + ADP + H(+)</text>
        <dbReference type="Rhea" id="RHEA:17989"/>
        <dbReference type="Rhea" id="RHEA-COMP:9863"/>
        <dbReference type="Rhea" id="RHEA-COMP:11604"/>
        <dbReference type="ChEBI" id="CHEBI:15378"/>
        <dbReference type="ChEBI" id="CHEBI:29999"/>
        <dbReference type="ChEBI" id="CHEBI:30616"/>
        <dbReference type="ChEBI" id="CHEBI:83421"/>
        <dbReference type="ChEBI" id="CHEBI:456216"/>
        <dbReference type="EC" id="2.7.11.1"/>
    </reaction>
</comment>
<keyword evidence="2" id="KW-0723">Serine/threonine-protein kinase</keyword>
<evidence type="ECO:0000256" key="1">
    <source>
        <dbReference type="ARBA" id="ARBA00012513"/>
    </source>
</evidence>
<dbReference type="InterPro" id="IPR011009">
    <property type="entry name" value="Kinase-like_dom_sf"/>
</dbReference>
<evidence type="ECO:0000256" key="5">
    <source>
        <dbReference type="ARBA" id="ARBA00022777"/>
    </source>
</evidence>
<dbReference type="GO" id="GO:0005524">
    <property type="term" value="F:ATP binding"/>
    <property type="evidence" value="ECO:0007669"/>
    <property type="project" value="UniProtKB-KW"/>
</dbReference>
<dbReference type="AlphaFoldDB" id="A0A7I7XLN9"/>
<dbReference type="Gene3D" id="3.30.200.20">
    <property type="entry name" value="Phosphorylase Kinase, domain 1"/>
    <property type="match status" value="1"/>
</dbReference>
<evidence type="ECO:0000256" key="3">
    <source>
        <dbReference type="ARBA" id="ARBA00022679"/>
    </source>
</evidence>
<gene>
    <name evidence="11" type="primary">pknF_2</name>
    <name evidence="11" type="ORF">MMAD_44250</name>
</gene>
<name>A0A7I7XLN9_9MYCO</name>
<dbReference type="FunFam" id="3.30.200.20:FF:000035">
    <property type="entry name" value="Serine/threonine protein kinase Stk1"/>
    <property type="match status" value="1"/>
</dbReference>
<keyword evidence="9" id="KW-0472">Membrane</keyword>
<organism evidence="11 12">
    <name type="scientific">Mycolicibacterium madagascariense</name>
    <dbReference type="NCBI Taxonomy" id="212765"/>
    <lineage>
        <taxon>Bacteria</taxon>
        <taxon>Bacillati</taxon>
        <taxon>Actinomycetota</taxon>
        <taxon>Actinomycetes</taxon>
        <taxon>Mycobacteriales</taxon>
        <taxon>Mycobacteriaceae</taxon>
        <taxon>Mycolicibacterium</taxon>
    </lineage>
</organism>
<evidence type="ECO:0000256" key="8">
    <source>
        <dbReference type="ARBA" id="ARBA00048679"/>
    </source>
</evidence>
<keyword evidence="5 11" id="KW-0418">Kinase</keyword>
<dbReference type="SMART" id="SM00220">
    <property type="entry name" value="S_TKc"/>
    <property type="match status" value="1"/>
</dbReference>
<dbReference type="InterPro" id="IPR008271">
    <property type="entry name" value="Ser/Thr_kinase_AS"/>
</dbReference>
<dbReference type="CDD" id="cd14014">
    <property type="entry name" value="STKc_PknB_like"/>
    <property type="match status" value="1"/>
</dbReference>
<evidence type="ECO:0000313" key="11">
    <source>
        <dbReference type="EMBL" id="BBZ30130.1"/>
    </source>
</evidence>
<keyword evidence="12" id="KW-1185">Reference proteome</keyword>
<dbReference type="Proteomes" id="UP000466517">
    <property type="component" value="Chromosome"/>
</dbReference>
<protein>
    <recommendedName>
        <fullName evidence="1">non-specific serine/threonine protein kinase</fullName>
        <ecNumber evidence="1">2.7.11.1</ecNumber>
    </recommendedName>
</protein>
<dbReference type="PROSITE" id="PS50011">
    <property type="entry name" value="PROTEIN_KINASE_DOM"/>
    <property type="match status" value="1"/>
</dbReference>
<proteinExistence type="predicted"/>
<feature type="domain" description="Protein kinase" evidence="10">
    <location>
        <begin position="12"/>
        <end position="276"/>
    </location>
</feature>
<evidence type="ECO:0000259" key="10">
    <source>
        <dbReference type="PROSITE" id="PS50011"/>
    </source>
</evidence>
<dbReference type="PANTHER" id="PTHR43289:SF6">
    <property type="entry name" value="SERINE_THREONINE-PROTEIN KINASE NEKL-3"/>
    <property type="match status" value="1"/>
</dbReference>
<dbReference type="RefSeq" id="WP_163741228.1">
    <property type="nucleotide sequence ID" value="NZ_AP022610.1"/>
</dbReference>
<dbReference type="EMBL" id="AP022610">
    <property type="protein sequence ID" value="BBZ30130.1"/>
    <property type="molecule type" value="Genomic_DNA"/>
</dbReference>
<dbReference type="InterPro" id="IPR000719">
    <property type="entry name" value="Prot_kinase_dom"/>
</dbReference>
<evidence type="ECO:0000256" key="7">
    <source>
        <dbReference type="ARBA" id="ARBA00047899"/>
    </source>
</evidence>
<evidence type="ECO:0000256" key="6">
    <source>
        <dbReference type="ARBA" id="ARBA00022840"/>
    </source>
</evidence>
<feature type="transmembrane region" description="Helical" evidence="9">
    <location>
        <begin position="309"/>
        <end position="333"/>
    </location>
</feature>
<sequence>MPLASGETFAGYTIVRLLGAGAMGEVYLAQHPRLPRRDALKVMAAQVSTDAEYRERFNREAQNAAALWHQNIVAVHDRGEDEGRLWIAMDYVEGTDAGQLLTQKEYRRGLPPADVVRIVAAVADALDYAHQHQLLHRDVKPANILLANFDSGGWRALLADFGIARRVDDSSGLTETNMAVGTVAYAAPEQLMGQTLDGRADQYSLAATAFELLTGTHLYLDRNPAVVISQHVSAPPPAIADRKPELSGLGPVLAKALAKLPADRYDTCTAFATALARHLDGGDASELDATMAAAPAAAAAGPSRHRMRWLGLAAAVVVGLLLVGGVIAGIVIARHQSSAAAPAPPPGPAVPVVLVGADCEVLGSAGVTETGQKAYCARLPPSNEVMWSLVSGVVPVPTDTPGPTDQVYPAGIEDQVRVCVQQTGRSRTECRDDVRRGNLYGPP</sequence>
<dbReference type="EC" id="2.7.11.1" evidence="1"/>
<evidence type="ECO:0000256" key="2">
    <source>
        <dbReference type="ARBA" id="ARBA00022527"/>
    </source>
</evidence>
<evidence type="ECO:0000313" key="12">
    <source>
        <dbReference type="Proteomes" id="UP000466517"/>
    </source>
</evidence>